<dbReference type="Gene3D" id="2.30.36.70">
    <property type="entry name" value="Actin, Chain A, domain 2"/>
    <property type="match status" value="1"/>
</dbReference>
<dbReference type="Gene3D" id="3.30.420.40">
    <property type="match status" value="2"/>
</dbReference>
<evidence type="ECO:0000256" key="1">
    <source>
        <dbReference type="ARBA" id="ARBA00004496"/>
    </source>
</evidence>
<dbReference type="InParanoid" id="A0A1X2HGD6"/>
<comment type="function">
    <text evidence="5">Component of the SWR1 complex which mediates the ATP-dependent exchange of histone H2A for the H2A variant HZT1 leading to transcriptional regulation of selected genes by chromatin remodeling. Involved in chromosome stability.</text>
</comment>
<dbReference type="InterPro" id="IPR004000">
    <property type="entry name" value="Actin"/>
</dbReference>
<comment type="subunit">
    <text evidence="6">Component of the SWR1 chromatin remodeling complex.</text>
</comment>
<dbReference type="GO" id="GO:0031491">
    <property type="term" value="F:nucleosome binding"/>
    <property type="evidence" value="ECO:0007669"/>
    <property type="project" value="EnsemblFungi"/>
</dbReference>
<comment type="caution">
    <text evidence="8">The sequence shown here is derived from an EMBL/GenBank/DDBJ whole genome shotgun (WGS) entry which is preliminary data.</text>
</comment>
<dbReference type="FunCoup" id="A0A1X2HGD6">
    <property type="interactions" value="165"/>
</dbReference>
<evidence type="ECO:0000256" key="2">
    <source>
        <dbReference type="ARBA" id="ARBA00005665"/>
    </source>
</evidence>
<dbReference type="FunFam" id="3.90.640.10:FF:000014">
    <property type="entry name" value="Putative actin-related protein 6"/>
    <property type="match status" value="1"/>
</dbReference>
<organism evidence="8 9">
    <name type="scientific">Syncephalastrum racemosum</name>
    <name type="common">Filamentous fungus</name>
    <dbReference type="NCBI Taxonomy" id="13706"/>
    <lineage>
        <taxon>Eukaryota</taxon>
        <taxon>Fungi</taxon>
        <taxon>Fungi incertae sedis</taxon>
        <taxon>Mucoromycota</taxon>
        <taxon>Mucoromycotina</taxon>
        <taxon>Mucoromycetes</taxon>
        <taxon>Mucorales</taxon>
        <taxon>Syncephalastraceae</taxon>
        <taxon>Syncephalastrum</taxon>
    </lineage>
</organism>
<evidence type="ECO:0000256" key="3">
    <source>
        <dbReference type="ARBA" id="ARBA00018633"/>
    </source>
</evidence>
<sequence>METLVLDNGAAAIKVGTAASTQPTVLPNAIFRNRSRNFIGDQIDECTDFSSLYYTLPFERGFLTNWGVERTLWNRIFGHIAKINPKESRLMITEPCFNLPRIREAYDQVIFEEYGFNALYRATAAELCSFNDVASIFGDPLNSVPDCMVVVDSGYSFTHIVPLLKGKPIPAAVRRIDVGGKLLTNFLKESVSFRYYDMMEETYVINEVKEACCYVSQDVYRDLAICKQPYKNNSIVQEYVLPDYINSIHGHIRPKQEHAPRPTAGNAEQTLTMNNERFMIPELLMNPSDIGIQQAGIPEAIVESINACDPELHGLMYANIVLVGGNANLPGYEERIRQELTQMVPSEYDLRIGRPSNPSTFAWEGGQRFVSSCTEMQLKRRFVRRKEYEEYGSDACYRKLDPL</sequence>
<dbReference type="Gene3D" id="3.90.640.10">
    <property type="entry name" value="Actin, Chain A, domain 4"/>
    <property type="match status" value="1"/>
</dbReference>
<gene>
    <name evidence="8" type="ORF">BCR43DRAFT_490767</name>
</gene>
<dbReference type="OrthoDB" id="6220758at2759"/>
<reference evidence="8 9" key="1">
    <citation type="submission" date="2016-07" db="EMBL/GenBank/DDBJ databases">
        <title>Pervasive Adenine N6-methylation of Active Genes in Fungi.</title>
        <authorList>
            <consortium name="DOE Joint Genome Institute"/>
            <person name="Mondo S.J."/>
            <person name="Dannebaum R.O."/>
            <person name="Kuo R.C."/>
            <person name="Labutti K."/>
            <person name="Haridas S."/>
            <person name="Kuo A."/>
            <person name="Salamov A."/>
            <person name="Ahrendt S.R."/>
            <person name="Lipzen A."/>
            <person name="Sullivan W."/>
            <person name="Andreopoulos W.B."/>
            <person name="Clum A."/>
            <person name="Lindquist E."/>
            <person name="Daum C."/>
            <person name="Ramamoorthy G.K."/>
            <person name="Gryganskyi A."/>
            <person name="Culley D."/>
            <person name="Magnuson J.K."/>
            <person name="James T.Y."/>
            <person name="O'Malley M.A."/>
            <person name="Stajich J.E."/>
            <person name="Spatafora J.W."/>
            <person name="Visel A."/>
            <person name="Grigoriev I.V."/>
        </authorList>
    </citation>
    <scope>NUCLEOTIDE SEQUENCE [LARGE SCALE GENOMIC DNA]</scope>
    <source>
        <strain evidence="8 9">NRRL 2496</strain>
    </source>
</reference>
<dbReference type="Pfam" id="PF00022">
    <property type="entry name" value="Actin"/>
    <property type="match status" value="1"/>
</dbReference>
<evidence type="ECO:0000256" key="6">
    <source>
        <dbReference type="ARBA" id="ARBA00063309"/>
    </source>
</evidence>
<dbReference type="STRING" id="13706.A0A1X2HGD6"/>
<dbReference type="GO" id="GO:0000812">
    <property type="term" value="C:Swr1 complex"/>
    <property type="evidence" value="ECO:0007669"/>
    <property type="project" value="EnsemblFungi"/>
</dbReference>
<protein>
    <recommendedName>
        <fullName evidence="3">Actin-like protein ARP6</fullName>
    </recommendedName>
    <alternativeName>
        <fullName evidence="7">Actin-like protein arp6</fullName>
    </alternativeName>
</protein>
<keyword evidence="9" id="KW-1185">Reference proteome</keyword>
<dbReference type="SMART" id="SM00268">
    <property type="entry name" value="ACTIN"/>
    <property type="match status" value="1"/>
</dbReference>
<evidence type="ECO:0000256" key="5">
    <source>
        <dbReference type="ARBA" id="ARBA00025222"/>
    </source>
</evidence>
<comment type="subcellular location">
    <subcellularLocation>
        <location evidence="1">Cytoplasm</location>
    </subcellularLocation>
</comment>
<dbReference type="EMBL" id="MCGN01000004">
    <property type="protein sequence ID" value="ORY98033.1"/>
    <property type="molecule type" value="Genomic_DNA"/>
</dbReference>
<proteinExistence type="inferred from homology"/>
<evidence type="ECO:0000256" key="7">
    <source>
        <dbReference type="ARBA" id="ARBA00073820"/>
    </source>
</evidence>
<evidence type="ECO:0000256" key="4">
    <source>
        <dbReference type="ARBA" id="ARBA00022490"/>
    </source>
</evidence>
<dbReference type="InterPro" id="IPR043129">
    <property type="entry name" value="ATPase_NBD"/>
</dbReference>
<name>A0A1X2HGD6_SYNRA</name>
<dbReference type="AlphaFoldDB" id="A0A1X2HGD6"/>
<dbReference type="OMA" id="FFEEYEC"/>
<dbReference type="SUPFAM" id="SSF53067">
    <property type="entry name" value="Actin-like ATPase domain"/>
    <property type="match status" value="2"/>
</dbReference>
<comment type="similarity">
    <text evidence="2">Belongs to the actin family. ARP6 subfamily.</text>
</comment>
<keyword evidence="4" id="KW-0963">Cytoplasm</keyword>
<dbReference type="CDD" id="cd10210">
    <property type="entry name" value="ASKHA_NBD_Arp6"/>
    <property type="match status" value="1"/>
</dbReference>
<dbReference type="PANTHER" id="PTHR11937">
    <property type="entry name" value="ACTIN"/>
    <property type="match status" value="1"/>
</dbReference>
<accession>A0A1X2HGD6</accession>
<dbReference type="GO" id="GO:0006338">
    <property type="term" value="P:chromatin remodeling"/>
    <property type="evidence" value="ECO:0007669"/>
    <property type="project" value="EnsemblFungi"/>
</dbReference>
<dbReference type="GO" id="GO:0005737">
    <property type="term" value="C:cytoplasm"/>
    <property type="evidence" value="ECO:0007669"/>
    <property type="project" value="UniProtKB-SubCell"/>
</dbReference>
<dbReference type="Proteomes" id="UP000242180">
    <property type="component" value="Unassembled WGS sequence"/>
</dbReference>
<evidence type="ECO:0000313" key="9">
    <source>
        <dbReference type="Proteomes" id="UP000242180"/>
    </source>
</evidence>
<evidence type="ECO:0000313" key="8">
    <source>
        <dbReference type="EMBL" id="ORY98033.1"/>
    </source>
</evidence>
<dbReference type="GO" id="GO:0034399">
    <property type="term" value="C:nuclear periphery"/>
    <property type="evidence" value="ECO:0007669"/>
    <property type="project" value="EnsemblFungi"/>
</dbReference>